<dbReference type="EMBL" id="CP034460">
    <property type="protein sequence ID" value="QBM90215.1"/>
    <property type="molecule type" value="Genomic_DNA"/>
</dbReference>
<dbReference type="PANTHER" id="PTHR31027">
    <property type="entry name" value="NUCLEAR SEGREGATION PROTEIN BFR1"/>
    <property type="match status" value="1"/>
</dbReference>
<feature type="coiled-coil region" evidence="1">
    <location>
        <begin position="246"/>
        <end position="281"/>
    </location>
</feature>
<keyword evidence="3" id="KW-1185">Reference proteome</keyword>
<reference evidence="3" key="1">
    <citation type="submission" date="2019-03" db="EMBL/GenBank/DDBJ databases">
        <title>Snf2 controls pulcherriminic acid biosynthesis and connects pigmentation and antifungal activity of the yeast Metschnikowia pulcherrima.</title>
        <authorList>
            <person name="Gore-Lloyd D."/>
            <person name="Sumann I."/>
            <person name="Brachmann A.O."/>
            <person name="Schneeberger K."/>
            <person name="Ortiz-Merino R.A."/>
            <person name="Moreno-Beltran M."/>
            <person name="Schlaefli M."/>
            <person name="Kirner P."/>
            <person name="Santos Kron A."/>
            <person name="Wolfe K.H."/>
            <person name="Piel J."/>
            <person name="Ahrens C.H."/>
            <person name="Henk D."/>
            <person name="Freimoser F.M."/>
        </authorList>
    </citation>
    <scope>NUCLEOTIDE SEQUENCE [LARGE SCALE GENOMIC DNA]</scope>
    <source>
        <strain evidence="3">APC 1.2</strain>
    </source>
</reference>
<organism evidence="2 3">
    <name type="scientific">Metschnikowia aff. pulcherrima</name>
    <dbReference type="NCBI Taxonomy" id="2163413"/>
    <lineage>
        <taxon>Eukaryota</taxon>
        <taxon>Fungi</taxon>
        <taxon>Dikarya</taxon>
        <taxon>Ascomycota</taxon>
        <taxon>Saccharomycotina</taxon>
        <taxon>Pichiomycetes</taxon>
        <taxon>Metschnikowiaceae</taxon>
        <taxon>Metschnikowia</taxon>
    </lineage>
</organism>
<dbReference type="GO" id="GO:1990904">
    <property type="term" value="C:ribonucleoprotein complex"/>
    <property type="evidence" value="ECO:0007669"/>
    <property type="project" value="TreeGrafter"/>
</dbReference>
<gene>
    <name evidence="2" type="ORF">METSCH_E04570</name>
</gene>
<keyword evidence="1" id="KW-0175">Coiled coil</keyword>
<proteinExistence type="predicted"/>
<evidence type="ECO:0000256" key="1">
    <source>
        <dbReference type="SAM" id="Coils"/>
    </source>
</evidence>
<protein>
    <recommendedName>
        <fullName evidence="4">Nuclear segregation protein BFR1</fullName>
    </recommendedName>
</protein>
<feature type="coiled-coil region" evidence="1">
    <location>
        <begin position="23"/>
        <end position="84"/>
    </location>
</feature>
<sequence>MSSTQRPRRFVKRPDDKAMKERIEVLRAEIKDLDLSNAEINSQIEKSVLDSEKAEERKTLQARLKEIIAKQGKLKQERNSIQEQIKNVDVNLKRKIGEIQKLTAKNNFKSAAEIDTRIKYLDDLVGSGSLILAEERRYVKEMSSLRKLRKDFAEVEKHQEAIDKDKAKITELKQALNSVGNKEVQKQFEETQKELDKIYESNKSVYNKRSELIGKRNANSKAKDEKYSEIRQLKADFDAEFTKFKADMAEEQKKRDEELRAEKEAEKLVKLKERAERRLAEASIPAFTQEINEIQSLLTYFDPTYVKPQSNAVVEATKPTFESKTNIRLVEMPTDVIVLKKEQHVFFEGSKSKKTKKKTQKKKNFTVDSDVIQSLTNLSISLPTSSEEIPRTIVTLKETLSALKDKQEEQTSLNIKKAKDEIAKLEVEHSDEEDVQEDEES</sequence>
<dbReference type="GO" id="GO:0042175">
    <property type="term" value="C:nuclear outer membrane-endoplasmic reticulum membrane network"/>
    <property type="evidence" value="ECO:0007669"/>
    <property type="project" value="TreeGrafter"/>
</dbReference>
<accession>A0A4P6XTR3</accession>
<feature type="coiled-coil region" evidence="1">
    <location>
        <begin position="155"/>
        <end position="201"/>
    </location>
</feature>
<dbReference type="Proteomes" id="UP000292447">
    <property type="component" value="Chromosome V"/>
</dbReference>
<evidence type="ECO:0008006" key="4">
    <source>
        <dbReference type="Google" id="ProtNLM"/>
    </source>
</evidence>
<dbReference type="AlphaFoldDB" id="A0A4P6XTR3"/>
<evidence type="ECO:0000313" key="3">
    <source>
        <dbReference type="Proteomes" id="UP000292447"/>
    </source>
</evidence>
<dbReference type="GO" id="GO:0003729">
    <property type="term" value="F:mRNA binding"/>
    <property type="evidence" value="ECO:0007669"/>
    <property type="project" value="TreeGrafter"/>
</dbReference>
<feature type="coiled-coil region" evidence="1">
    <location>
        <begin position="408"/>
        <end position="435"/>
    </location>
</feature>
<name>A0A4P6XTR3_9ASCO</name>
<dbReference type="InterPro" id="IPR039604">
    <property type="entry name" value="Bfr1"/>
</dbReference>
<dbReference type="STRING" id="2163413.A0A4P6XTR3"/>
<dbReference type="PANTHER" id="PTHR31027:SF2">
    <property type="entry name" value="LEBERCILIN DOMAIN-CONTAINING PROTEIN"/>
    <property type="match status" value="1"/>
</dbReference>
<evidence type="ECO:0000313" key="2">
    <source>
        <dbReference type="EMBL" id="QBM90215.1"/>
    </source>
</evidence>
<dbReference type="GO" id="GO:0008298">
    <property type="term" value="P:intracellular mRNA localization"/>
    <property type="evidence" value="ECO:0007669"/>
    <property type="project" value="TreeGrafter"/>
</dbReference>
<dbReference type="GO" id="GO:0005783">
    <property type="term" value="C:endoplasmic reticulum"/>
    <property type="evidence" value="ECO:0007669"/>
    <property type="project" value="TreeGrafter"/>
</dbReference>